<evidence type="ECO:0000259" key="1">
    <source>
        <dbReference type="PROSITE" id="PS51071"/>
    </source>
</evidence>
<evidence type="ECO:0000313" key="4">
    <source>
        <dbReference type="Proteomes" id="UP000321749"/>
    </source>
</evidence>
<evidence type="ECO:0000313" key="3">
    <source>
        <dbReference type="EMBL" id="GEK79533.1"/>
    </source>
</evidence>
<name>A0AA87RHG4_9MICO</name>
<feature type="domain" description="SIS" evidence="2">
    <location>
        <begin position="130"/>
        <end position="268"/>
    </location>
</feature>
<organism evidence="3 4">
    <name type="scientific">Agrococcus baldri</name>
    <dbReference type="NCBI Taxonomy" id="153730"/>
    <lineage>
        <taxon>Bacteria</taxon>
        <taxon>Bacillati</taxon>
        <taxon>Actinomycetota</taxon>
        <taxon>Actinomycetes</taxon>
        <taxon>Micrococcales</taxon>
        <taxon>Microbacteriaceae</taxon>
        <taxon>Agrococcus</taxon>
    </lineage>
</organism>
<dbReference type="GO" id="GO:1901135">
    <property type="term" value="P:carbohydrate derivative metabolic process"/>
    <property type="evidence" value="ECO:0007669"/>
    <property type="project" value="InterPro"/>
</dbReference>
<dbReference type="Gene3D" id="1.10.10.10">
    <property type="entry name" value="Winged helix-like DNA-binding domain superfamily/Winged helix DNA-binding domain"/>
    <property type="match status" value="1"/>
</dbReference>
<dbReference type="GO" id="GO:0003700">
    <property type="term" value="F:DNA-binding transcription factor activity"/>
    <property type="evidence" value="ECO:0007669"/>
    <property type="project" value="InterPro"/>
</dbReference>
<dbReference type="InterPro" id="IPR000281">
    <property type="entry name" value="HTH_RpiR"/>
</dbReference>
<accession>A0AA87RHG4</accession>
<dbReference type="InterPro" id="IPR009057">
    <property type="entry name" value="Homeodomain-like_sf"/>
</dbReference>
<dbReference type="EMBL" id="BJUU01000003">
    <property type="protein sequence ID" value="GEK79533.1"/>
    <property type="molecule type" value="Genomic_DNA"/>
</dbReference>
<dbReference type="PANTHER" id="PTHR30514:SF18">
    <property type="entry name" value="RPIR-FAMILY TRANSCRIPTIONAL REGULATOR"/>
    <property type="match status" value="1"/>
</dbReference>
<evidence type="ECO:0000259" key="2">
    <source>
        <dbReference type="PROSITE" id="PS51464"/>
    </source>
</evidence>
<keyword evidence="4" id="KW-1185">Reference proteome</keyword>
<comment type="caution">
    <text evidence="3">The sequence shown here is derived from an EMBL/GenBank/DDBJ whole genome shotgun (WGS) entry which is preliminary data.</text>
</comment>
<dbReference type="PROSITE" id="PS51464">
    <property type="entry name" value="SIS"/>
    <property type="match status" value="1"/>
</dbReference>
<dbReference type="Proteomes" id="UP000321749">
    <property type="component" value="Unassembled WGS sequence"/>
</dbReference>
<sequence length="309" mass="32712">MSTEDATESLYARATRLGPELPGTLSQVAAFFALHPDQVAGSSALEIAAAVGTSDASVIRTARALGYAGMKDVRQAALALVAQRADPGELLQRRMHSTADGSHLRQVVADSANAIEQFRSTLDDVDWEGIVDAVAGARKVFCYGLKPVGYIAEYLAFFLVRTGVDAQASKTTGVLLADELLRVHEGDAAIVFAPIRQFDEVATVVRTARAEGATVVLITEAIGMPIRTEADYVITTAPTSLSAASDASIPLMVAHALVNAVSARNPARALAALDRLNTLRPFVTHQRAQLTAQRLGIPTGDDARQEHDA</sequence>
<dbReference type="Pfam" id="PF01380">
    <property type="entry name" value="SIS"/>
    <property type="match status" value="1"/>
</dbReference>
<dbReference type="RefSeq" id="WP_186808114.1">
    <property type="nucleotide sequence ID" value="NZ_BJUU01000003.1"/>
</dbReference>
<dbReference type="AlphaFoldDB" id="A0AA87RHG4"/>
<proteinExistence type="predicted"/>
<dbReference type="SUPFAM" id="SSF46689">
    <property type="entry name" value="Homeodomain-like"/>
    <property type="match status" value="1"/>
</dbReference>
<dbReference type="PROSITE" id="PS51071">
    <property type="entry name" value="HTH_RPIR"/>
    <property type="match status" value="1"/>
</dbReference>
<dbReference type="GO" id="GO:0003677">
    <property type="term" value="F:DNA binding"/>
    <property type="evidence" value="ECO:0007669"/>
    <property type="project" value="InterPro"/>
</dbReference>
<dbReference type="InterPro" id="IPR036388">
    <property type="entry name" value="WH-like_DNA-bd_sf"/>
</dbReference>
<gene>
    <name evidence="3" type="ORF">ABA31_08840</name>
</gene>
<dbReference type="InterPro" id="IPR046348">
    <property type="entry name" value="SIS_dom_sf"/>
</dbReference>
<dbReference type="InterPro" id="IPR001347">
    <property type="entry name" value="SIS_dom"/>
</dbReference>
<protein>
    <submittedName>
        <fullName evidence="3">Transcriptional regulator</fullName>
    </submittedName>
</protein>
<dbReference type="SUPFAM" id="SSF53697">
    <property type="entry name" value="SIS domain"/>
    <property type="match status" value="1"/>
</dbReference>
<reference evidence="3 4" key="1">
    <citation type="submission" date="2019-07" db="EMBL/GenBank/DDBJ databases">
        <title>Whole genome shotgun sequence of Agrococcus baldri NBRC 103055.</title>
        <authorList>
            <person name="Hosoyama A."/>
            <person name="Uohara A."/>
            <person name="Ohji S."/>
            <person name="Ichikawa N."/>
        </authorList>
    </citation>
    <scope>NUCLEOTIDE SEQUENCE [LARGE SCALE GENOMIC DNA]</scope>
    <source>
        <strain evidence="3 4">NBRC 103055</strain>
    </source>
</reference>
<feature type="domain" description="HTH rpiR-type" evidence="1">
    <location>
        <begin position="8"/>
        <end position="84"/>
    </location>
</feature>
<dbReference type="GO" id="GO:0097367">
    <property type="term" value="F:carbohydrate derivative binding"/>
    <property type="evidence" value="ECO:0007669"/>
    <property type="project" value="InterPro"/>
</dbReference>
<dbReference type="InterPro" id="IPR047640">
    <property type="entry name" value="RpiR-like"/>
</dbReference>
<dbReference type="PANTHER" id="PTHR30514">
    <property type="entry name" value="GLUCOKINASE"/>
    <property type="match status" value="1"/>
</dbReference>
<dbReference type="Gene3D" id="3.40.50.10490">
    <property type="entry name" value="Glucose-6-phosphate isomerase like protein, domain 1"/>
    <property type="match status" value="1"/>
</dbReference>